<dbReference type="GO" id="GO:0009001">
    <property type="term" value="F:serine O-acetyltransferase activity"/>
    <property type="evidence" value="ECO:0007669"/>
    <property type="project" value="TreeGrafter"/>
</dbReference>
<dbReference type="InterPro" id="IPR008220">
    <property type="entry name" value="HAT_MetX-like"/>
</dbReference>
<evidence type="ECO:0000256" key="1">
    <source>
        <dbReference type="SAM" id="MobiDB-lite"/>
    </source>
</evidence>
<proteinExistence type="predicted"/>
<feature type="non-terminal residue" evidence="2">
    <location>
        <position position="1"/>
    </location>
</feature>
<keyword evidence="2" id="KW-0012">Acyltransferase</keyword>
<dbReference type="EC" id="2.3.1.31" evidence="2"/>
<feature type="region of interest" description="Disordered" evidence="1">
    <location>
        <begin position="9"/>
        <end position="30"/>
    </location>
</feature>
<dbReference type="Proteomes" id="UP001140094">
    <property type="component" value="Unassembled WGS sequence"/>
</dbReference>
<name>A0A9W8LST8_9FUNG</name>
<dbReference type="Gene3D" id="3.40.50.1820">
    <property type="entry name" value="alpha/beta hydrolase"/>
    <property type="match status" value="1"/>
</dbReference>
<dbReference type="InterPro" id="IPR029058">
    <property type="entry name" value="AB_hydrolase_fold"/>
</dbReference>
<keyword evidence="3" id="KW-1185">Reference proteome</keyword>
<dbReference type="SUPFAM" id="SSF53474">
    <property type="entry name" value="alpha/beta-Hydrolases"/>
    <property type="match status" value="1"/>
</dbReference>
<protein>
    <submittedName>
        <fullName evidence="2">Serine O-succinyltransferase</fullName>
        <ecNumber evidence="2">2.3.1.31</ecNumber>
    </submittedName>
</protein>
<dbReference type="GO" id="GO:0006535">
    <property type="term" value="P:cysteine biosynthetic process from serine"/>
    <property type="evidence" value="ECO:0007669"/>
    <property type="project" value="TreeGrafter"/>
</dbReference>
<dbReference type="EMBL" id="JANBUO010000800">
    <property type="protein sequence ID" value="KAJ2801503.1"/>
    <property type="molecule type" value="Genomic_DNA"/>
</dbReference>
<dbReference type="PANTHER" id="PTHR32268">
    <property type="entry name" value="HOMOSERINE O-ACETYLTRANSFERASE"/>
    <property type="match status" value="1"/>
</dbReference>
<dbReference type="AlphaFoldDB" id="A0A9W8LST8"/>
<feature type="compositionally biased region" description="Basic and acidic residues" evidence="1">
    <location>
        <begin position="9"/>
        <end position="19"/>
    </location>
</feature>
<dbReference type="GO" id="GO:0004414">
    <property type="term" value="F:homoserine O-acetyltransferase activity"/>
    <property type="evidence" value="ECO:0007669"/>
    <property type="project" value="UniProtKB-EC"/>
</dbReference>
<dbReference type="PANTHER" id="PTHR32268:SF16">
    <property type="entry name" value="SERINE O-SUCCINYLTRANSFERASE"/>
    <property type="match status" value="1"/>
</dbReference>
<keyword evidence="2" id="KW-0808">Transferase</keyword>
<accession>A0A9W8LST8</accession>
<organism evidence="2 3">
    <name type="scientific">Coemansia guatemalensis</name>
    <dbReference type="NCBI Taxonomy" id="2761395"/>
    <lineage>
        <taxon>Eukaryota</taxon>
        <taxon>Fungi</taxon>
        <taxon>Fungi incertae sedis</taxon>
        <taxon>Zoopagomycota</taxon>
        <taxon>Kickxellomycotina</taxon>
        <taxon>Kickxellomycetes</taxon>
        <taxon>Kickxellales</taxon>
        <taxon>Kickxellaceae</taxon>
        <taxon>Coemansia</taxon>
    </lineage>
</organism>
<dbReference type="GO" id="GO:0005739">
    <property type="term" value="C:mitochondrion"/>
    <property type="evidence" value="ECO:0007669"/>
    <property type="project" value="TreeGrafter"/>
</dbReference>
<dbReference type="GO" id="GO:0009092">
    <property type="term" value="P:homoserine metabolic process"/>
    <property type="evidence" value="ECO:0007669"/>
    <property type="project" value="TreeGrafter"/>
</dbReference>
<comment type="caution">
    <text evidence="2">The sequence shown here is derived from an EMBL/GenBank/DDBJ whole genome shotgun (WGS) entry which is preliminary data.</text>
</comment>
<evidence type="ECO:0000313" key="2">
    <source>
        <dbReference type="EMBL" id="KAJ2801503.1"/>
    </source>
</evidence>
<dbReference type="GO" id="GO:0009086">
    <property type="term" value="P:methionine biosynthetic process"/>
    <property type="evidence" value="ECO:0007669"/>
    <property type="project" value="TreeGrafter"/>
</dbReference>
<reference evidence="2" key="1">
    <citation type="submission" date="2022-07" db="EMBL/GenBank/DDBJ databases">
        <title>Phylogenomic reconstructions and comparative analyses of Kickxellomycotina fungi.</title>
        <authorList>
            <person name="Reynolds N.K."/>
            <person name="Stajich J.E."/>
            <person name="Barry K."/>
            <person name="Grigoriev I.V."/>
            <person name="Crous P."/>
            <person name="Smith M.E."/>
        </authorList>
    </citation>
    <scope>NUCLEOTIDE SEQUENCE</scope>
    <source>
        <strain evidence="2">NRRL 1565</strain>
    </source>
</reference>
<gene>
    <name evidence="2" type="primary">cys2_1</name>
    <name evidence="2" type="ORF">H4R20_003644</name>
</gene>
<dbReference type="OrthoDB" id="444135at2759"/>
<sequence>RNHAIAEFERQQNNVDKDNTSSTSGGANRAVCMNINEQPESATGQSRMETGEEIEDDLVAGVSDVMQPALVLGVQSDILFPVKQQKEIADILRRAGNTKVTYYELDALYGHDTFLIDFVTVGAAIKGHLENSSR</sequence>
<evidence type="ECO:0000313" key="3">
    <source>
        <dbReference type="Proteomes" id="UP001140094"/>
    </source>
</evidence>